<evidence type="ECO:0000313" key="7">
    <source>
        <dbReference type="Proteomes" id="UP000062973"/>
    </source>
</evidence>
<dbReference type="Pfam" id="PF08279">
    <property type="entry name" value="HTH_11"/>
    <property type="match status" value="1"/>
</dbReference>
<dbReference type="InterPro" id="IPR036390">
    <property type="entry name" value="WH_DNA-bd_sf"/>
</dbReference>
<dbReference type="STRING" id="1068978.AMETH_5206"/>
<dbReference type="SUPFAM" id="SSF46785">
    <property type="entry name" value="Winged helix' DNA-binding domain"/>
    <property type="match status" value="1"/>
</dbReference>
<accession>A0A076MX40</accession>
<feature type="compositionally biased region" description="Pro residues" evidence="4">
    <location>
        <begin position="205"/>
        <end position="214"/>
    </location>
</feature>
<dbReference type="KEGG" id="amq:AMETH_5206"/>
<dbReference type="eggNOG" id="COG2378">
    <property type="taxonomic scope" value="Bacteria"/>
</dbReference>
<name>A0A076MX40_AMYME</name>
<dbReference type="PATRIC" id="fig|1068978.7.peg.5588"/>
<dbReference type="InterPro" id="IPR036388">
    <property type="entry name" value="WH-like_DNA-bd_sf"/>
</dbReference>
<dbReference type="Proteomes" id="UP000062973">
    <property type="component" value="Chromosome"/>
</dbReference>
<dbReference type="PROSITE" id="PS00894">
    <property type="entry name" value="HTH_DEOR_1"/>
    <property type="match status" value="1"/>
</dbReference>
<evidence type="ECO:0000313" key="6">
    <source>
        <dbReference type="EMBL" id="AIJ25298.1"/>
    </source>
</evidence>
<keyword evidence="7" id="KW-1185">Reference proteome</keyword>
<dbReference type="PROSITE" id="PS51000">
    <property type="entry name" value="HTH_DEOR_2"/>
    <property type="match status" value="1"/>
</dbReference>
<dbReference type="InterPro" id="IPR001034">
    <property type="entry name" value="DeoR_HTH"/>
</dbReference>
<dbReference type="HOGENOM" id="CLU_041141_7_0_11"/>
<keyword evidence="3" id="KW-0804">Transcription</keyword>
<reference evidence="6 7" key="1">
    <citation type="submission" date="2014-07" db="EMBL/GenBank/DDBJ databases">
        <title>Whole Genome Sequence of the Amycolatopsis methanolica 239.</title>
        <authorList>
            <person name="Tang B."/>
        </authorList>
    </citation>
    <scope>NUCLEOTIDE SEQUENCE [LARGE SCALE GENOMIC DNA]</scope>
    <source>
        <strain evidence="6 7">239</strain>
    </source>
</reference>
<dbReference type="EMBL" id="CP009110">
    <property type="protein sequence ID" value="AIJ25298.1"/>
    <property type="molecule type" value="Genomic_DNA"/>
</dbReference>
<dbReference type="GO" id="GO:0003677">
    <property type="term" value="F:DNA binding"/>
    <property type="evidence" value="ECO:0007669"/>
    <property type="project" value="UniProtKB-KW"/>
</dbReference>
<gene>
    <name evidence="6" type="ORF">AMETH_5206</name>
</gene>
<dbReference type="InterPro" id="IPR013196">
    <property type="entry name" value="HTH_11"/>
</dbReference>
<dbReference type="GO" id="GO:0003700">
    <property type="term" value="F:DNA-binding transcription factor activity"/>
    <property type="evidence" value="ECO:0007669"/>
    <property type="project" value="InterPro"/>
</dbReference>
<dbReference type="Pfam" id="PF13280">
    <property type="entry name" value="WYL"/>
    <property type="match status" value="1"/>
</dbReference>
<dbReference type="Gene3D" id="1.10.10.10">
    <property type="entry name" value="Winged helix-like DNA-binding domain superfamily/Winged helix DNA-binding domain"/>
    <property type="match status" value="1"/>
</dbReference>
<dbReference type="InterPro" id="IPR026881">
    <property type="entry name" value="WYL_dom"/>
</dbReference>
<evidence type="ECO:0000256" key="3">
    <source>
        <dbReference type="ARBA" id="ARBA00023163"/>
    </source>
</evidence>
<evidence type="ECO:0000256" key="1">
    <source>
        <dbReference type="ARBA" id="ARBA00023015"/>
    </source>
</evidence>
<sequence>MTDTPARLLTLLSLLQTPREWPGTVLAARLAVSTRTIRRDIDRLRGLGYPVESTMGAEGGCRLVAGAAMSPLLLDDEEAVAITVGLRAAARQAVAGIDEASARALAKLEQVLPSRLRRRVRTLGAATVPMPDPGPPVVPEDLAALAAAIANHERVRFGYRDGEGRESRRLAEPHRLVVAGRRWYLVAWDVDRDDWRLFRSAVPTAPAPAPPRANCPPTTRRPSSRRSSTAPRRRTGRW</sequence>
<dbReference type="InterPro" id="IPR051534">
    <property type="entry name" value="CBASS_pafABC_assoc_protein"/>
</dbReference>
<feature type="region of interest" description="Disordered" evidence="4">
    <location>
        <begin position="202"/>
        <end position="238"/>
    </location>
</feature>
<keyword evidence="2" id="KW-0238">DNA-binding</keyword>
<proteinExistence type="predicted"/>
<feature type="compositionally biased region" description="Low complexity" evidence="4">
    <location>
        <begin position="215"/>
        <end position="230"/>
    </location>
</feature>
<evidence type="ECO:0000256" key="2">
    <source>
        <dbReference type="ARBA" id="ARBA00023125"/>
    </source>
</evidence>
<evidence type="ECO:0000259" key="5">
    <source>
        <dbReference type="PROSITE" id="PS51000"/>
    </source>
</evidence>
<protein>
    <submittedName>
        <fullName evidence="6">DeoR family transcriptional regulator</fullName>
    </submittedName>
</protein>
<organism evidence="6 7">
    <name type="scientific">Amycolatopsis methanolica 239</name>
    <dbReference type="NCBI Taxonomy" id="1068978"/>
    <lineage>
        <taxon>Bacteria</taxon>
        <taxon>Bacillati</taxon>
        <taxon>Actinomycetota</taxon>
        <taxon>Actinomycetes</taxon>
        <taxon>Pseudonocardiales</taxon>
        <taxon>Pseudonocardiaceae</taxon>
        <taxon>Amycolatopsis</taxon>
        <taxon>Amycolatopsis methanolica group</taxon>
    </lineage>
</organism>
<evidence type="ECO:0000256" key="4">
    <source>
        <dbReference type="SAM" id="MobiDB-lite"/>
    </source>
</evidence>
<dbReference type="AlphaFoldDB" id="A0A076MX40"/>
<dbReference type="PANTHER" id="PTHR34580">
    <property type="match status" value="1"/>
</dbReference>
<keyword evidence="1" id="KW-0805">Transcription regulation</keyword>
<dbReference type="InterPro" id="IPR018356">
    <property type="entry name" value="Tscrpt_reg_HTH_DeoR_CS"/>
</dbReference>
<dbReference type="PANTHER" id="PTHR34580:SF3">
    <property type="entry name" value="PROTEIN PAFB"/>
    <property type="match status" value="1"/>
</dbReference>
<feature type="domain" description="HTH deoR-type" evidence="5">
    <location>
        <begin position="4"/>
        <end position="59"/>
    </location>
</feature>
<dbReference type="PROSITE" id="PS52050">
    <property type="entry name" value="WYL"/>
    <property type="match status" value="1"/>
</dbReference>